<name>A0A9P7ZFC1_9HYPO</name>
<dbReference type="RefSeq" id="XP_046114580.1">
    <property type="nucleotide sequence ID" value="XM_046267094.1"/>
</dbReference>
<accession>A0A9P7ZFC1</accession>
<dbReference type="OrthoDB" id="5370830at2759"/>
<dbReference type="Proteomes" id="UP000887229">
    <property type="component" value="Unassembled WGS sequence"/>
</dbReference>
<dbReference type="GeneID" id="70297997"/>
<keyword evidence="2" id="KW-1185">Reference proteome</keyword>
<sequence>MFKSGECLTASVTPHVQYSSSVGVLGCKIDTNRVAYWPKPVDCNDICLRLTQGDRTLHLLHADQSGGAFDVSYDAWNFLGFGSSALSDPQVGGGILMDYEFVHASNCEHLLQGDLLPLSASNSMNFLFSCFEKPTSWVSQNFLLYNIQDPTCHFGWDELCHVDPGVSNQPFCPHALGTVDQELNIAVHNIAYGSGSVVSAR</sequence>
<dbReference type="PROSITE" id="PS51257">
    <property type="entry name" value="PROKAR_LIPOPROTEIN"/>
    <property type="match status" value="1"/>
</dbReference>
<protein>
    <submittedName>
        <fullName evidence="1">Uncharacterized protein</fullName>
    </submittedName>
</protein>
<evidence type="ECO:0000313" key="1">
    <source>
        <dbReference type="EMBL" id="KAG9250656.1"/>
    </source>
</evidence>
<proteinExistence type="predicted"/>
<dbReference type="PANTHER" id="PTHR38850:SF2">
    <property type="entry name" value="CERATO-PLATANIN"/>
    <property type="match status" value="1"/>
</dbReference>
<comment type="caution">
    <text evidence="1">The sequence shown here is derived from an EMBL/GenBank/DDBJ whole genome shotgun (WGS) entry which is preliminary data.</text>
</comment>
<evidence type="ECO:0000313" key="2">
    <source>
        <dbReference type="Proteomes" id="UP000887229"/>
    </source>
</evidence>
<dbReference type="PANTHER" id="PTHR38850">
    <property type="entry name" value="CERATO-PLATANIN"/>
    <property type="match status" value="1"/>
</dbReference>
<dbReference type="AlphaFoldDB" id="A0A9P7ZFC1"/>
<gene>
    <name evidence="1" type="ORF">F5Z01DRAFT_753487</name>
</gene>
<organism evidence="1 2">
    <name type="scientific">Emericellopsis atlantica</name>
    <dbReference type="NCBI Taxonomy" id="2614577"/>
    <lineage>
        <taxon>Eukaryota</taxon>
        <taxon>Fungi</taxon>
        <taxon>Dikarya</taxon>
        <taxon>Ascomycota</taxon>
        <taxon>Pezizomycotina</taxon>
        <taxon>Sordariomycetes</taxon>
        <taxon>Hypocreomycetidae</taxon>
        <taxon>Hypocreales</taxon>
        <taxon>Bionectriaceae</taxon>
        <taxon>Emericellopsis</taxon>
    </lineage>
</organism>
<reference evidence="1" key="1">
    <citation type="journal article" date="2021" name="IMA Fungus">
        <title>Genomic characterization of three marine fungi, including Emericellopsis atlantica sp. nov. with signatures of a generalist lifestyle and marine biomass degradation.</title>
        <authorList>
            <person name="Hagestad O.C."/>
            <person name="Hou L."/>
            <person name="Andersen J.H."/>
            <person name="Hansen E.H."/>
            <person name="Altermark B."/>
            <person name="Li C."/>
            <person name="Kuhnert E."/>
            <person name="Cox R.J."/>
            <person name="Crous P.W."/>
            <person name="Spatafora J.W."/>
            <person name="Lail K."/>
            <person name="Amirebrahimi M."/>
            <person name="Lipzen A."/>
            <person name="Pangilinan J."/>
            <person name="Andreopoulos W."/>
            <person name="Hayes R.D."/>
            <person name="Ng V."/>
            <person name="Grigoriev I.V."/>
            <person name="Jackson S.A."/>
            <person name="Sutton T.D.S."/>
            <person name="Dobson A.D.W."/>
            <person name="Rama T."/>
        </authorList>
    </citation>
    <scope>NUCLEOTIDE SEQUENCE</scope>
    <source>
        <strain evidence="1">TS7</strain>
    </source>
</reference>
<dbReference type="EMBL" id="MU251275">
    <property type="protein sequence ID" value="KAG9250656.1"/>
    <property type="molecule type" value="Genomic_DNA"/>
</dbReference>